<dbReference type="Proteomes" id="UP000789901">
    <property type="component" value="Unassembled WGS sequence"/>
</dbReference>
<feature type="compositionally biased region" description="Low complexity" evidence="1">
    <location>
        <begin position="14"/>
        <end position="32"/>
    </location>
</feature>
<evidence type="ECO:0000256" key="1">
    <source>
        <dbReference type="SAM" id="MobiDB-lite"/>
    </source>
</evidence>
<evidence type="ECO:0000313" key="3">
    <source>
        <dbReference type="Proteomes" id="UP000789901"/>
    </source>
</evidence>
<organism evidence="2 3">
    <name type="scientific">Gigaspora margarita</name>
    <dbReference type="NCBI Taxonomy" id="4874"/>
    <lineage>
        <taxon>Eukaryota</taxon>
        <taxon>Fungi</taxon>
        <taxon>Fungi incertae sedis</taxon>
        <taxon>Mucoromycota</taxon>
        <taxon>Glomeromycotina</taxon>
        <taxon>Glomeromycetes</taxon>
        <taxon>Diversisporales</taxon>
        <taxon>Gigasporaceae</taxon>
        <taxon>Gigaspora</taxon>
    </lineage>
</organism>
<feature type="compositionally biased region" description="Basic residues" evidence="1">
    <location>
        <begin position="73"/>
        <end position="84"/>
    </location>
</feature>
<feature type="region of interest" description="Disordered" evidence="1">
    <location>
        <begin position="63"/>
        <end position="84"/>
    </location>
</feature>
<evidence type="ECO:0000313" key="2">
    <source>
        <dbReference type="EMBL" id="CAG8695128.1"/>
    </source>
</evidence>
<gene>
    <name evidence="2" type="ORF">GMARGA_LOCUS11762</name>
</gene>
<proteinExistence type="predicted"/>
<comment type="caution">
    <text evidence="2">The sequence shown here is derived from an EMBL/GenBank/DDBJ whole genome shotgun (WGS) entry which is preliminary data.</text>
</comment>
<name>A0ABN7UZG2_GIGMA</name>
<accession>A0ABN7UZG2</accession>
<keyword evidence="3" id="KW-1185">Reference proteome</keyword>
<feature type="region of interest" description="Disordered" evidence="1">
    <location>
        <begin position="1"/>
        <end position="50"/>
    </location>
</feature>
<sequence length="84" mass="9282">MTAAALTLPKAPQTSSTTATTSTSTTVPSSKITAKKSKKPSKLLSEDDVRNLNKAKQKIEVYDNTSEDWVKSEKRKKGKQKKER</sequence>
<protein>
    <submittedName>
        <fullName evidence="2">20812_t:CDS:1</fullName>
    </submittedName>
</protein>
<reference evidence="2 3" key="1">
    <citation type="submission" date="2021-06" db="EMBL/GenBank/DDBJ databases">
        <authorList>
            <person name="Kallberg Y."/>
            <person name="Tangrot J."/>
            <person name="Rosling A."/>
        </authorList>
    </citation>
    <scope>NUCLEOTIDE SEQUENCE [LARGE SCALE GENOMIC DNA]</scope>
    <source>
        <strain evidence="2 3">120-4 pot B 10/14</strain>
    </source>
</reference>
<dbReference type="EMBL" id="CAJVQB010006988">
    <property type="protein sequence ID" value="CAG8695128.1"/>
    <property type="molecule type" value="Genomic_DNA"/>
</dbReference>